<dbReference type="EMBL" id="LT984809">
    <property type="protein sequence ID" value="SPD48751.1"/>
    <property type="molecule type" value="Genomic_DNA"/>
</dbReference>
<keyword evidence="2" id="KW-0614">Plasmid</keyword>
<evidence type="ECO:0000313" key="2">
    <source>
        <dbReference type="EMBL" id="SPD48751.1"/>
    </source>
</evidence>
<dbReference type="AlphaFoldDB" id="A0A375H9R3"/>
<geneLocation type="plasmid" evidence="2">
    <name>I</name>
</geneLocation>
<gene>
    <name evidence="2" type="ORF">CBM2612_P0096</name>
    <name evidence="1" type="ORF">CBM2613_P20017</name>
</gene>
<geneLocation type="plasmid" evidence="3">
    <name>cbm2613_p</name>
</geneLocation>
<accession>A0A375H9R3</accession>
<geneLocation type="plasmid" evidence="1">
    <name>CBM2613_p</name>
</geneLocation>
<evidence type="ECO:0000313" key="3">
    <source>
        <dbReference type="Proteomes" id="UP000256952"/>
    </source>
</evidence>
<dbReference type="Proteomes" id="UP000256952">
    <property type="component" value="Plasmid CBM2613_p"/>
</dbReference>
<proteinExistence type="predicted"/>
<dbReference type="EMBL" id="LT976981">
    <property type="protein sequence ID" value="SOZ74450.1"/>
    <property type="molecule type" value="Genomic_DNA"/>
</dbReference>
<reference evidence="1" key="2">
    <citation type="submission" date="2018-01" db="EMBL/GenBank/DDBJ databases">
        <authorList>
            <person name="Clerissi C."/>
        </authorList>
    </citation>
    <scope>NUCLEOTIDE SEQUENCE</scope>
    <source>
        <strain evidence="1">Cupriavidus taiwanensis STM 8556</strain>
        <plasmid evidence="1">CBM2613_p</plasmid>
    </source>
</reference>
<protein>
    <submittedName>
        <fullName evidence="2">Uncharacterized protein</fullName>
    </submittedName>
</protein>
<reference evidence="2 3" key="1">
    <citation type="submission" date="2018-01" db="EMBL/GenBank/DDBJ databases">
        <authorList>
            <person name="Gaut B.S."/>
            <person name="Morton B.R."/>
            <person name="Clegg M.T."/>
            <person name="Duvall M.R."/>
        </authorList>
    </citation>
    <scope>NUCLEOTIDE SEQUENCE</scope>
    <source>
        <strain evidence="2">Cupriavidus taiwanensis STM 8555</strain>
        <plasmid evidence="2">I</plasmid>
        <plasmid evidence="3">Plasmid cbm2613_p</plasmid>
    </source>
</reference>
<name>A0A375H9R3_9BURK</name>
<organism evidence="2">
    <name type="scientific">Cupriavidus taiwanensis</name>
    <dbReference type="NCBI Taxonomy" id="164546"/>
    <lineage>
        <taxon>Bacteria</taxon>
        <taxon>Pseudomonadati</taxon>
        <taxon>Pseudomonadota</taxon>
        <taxon>Betaproteobacteria</taxon>
        <taxon>Burkholderiales</taxon>
        <taxon>Burkholderiaceae</taxon>
        <taxon>Cupriavidus</taxon>
    </lineage>
</organism>
<evidence type="ECO:0000313" key="1">
    <source>
        <dbReference type="EMBL" id="SOZ74450.1"/>
    </source>
</evidence>
<sequence>MRLFCHKSNNGQVFDNCERQNNFRHAPTGGIVCGALNPTVGMGRCFAFHAIASGTAWYIFD</sequence>